<keyword evidence="3 6" id="KW-0812">Transmembrane</keyword>
<dbReference type="GO" id="GO:0005886">
    <property type="term" value="C:plasma membrane"/>
    <property type="evidence" value="ECO:0007669"/>
    <property type="project" value="UniProtKB-SubCell"/>
</dbReference>
<feature type="transmembrane region" description="Helical" evidence="6">
    <location>
        <begin position="71"/>
        <end position="88"/>
    </location>
</feature>
<evidence type="ECO:0000256" key="4">
    <source>
        <dbReference type="ARBA" id="ARBA00022989"/>
    </source>
</evidence>
<dbReference type="NCBIfam" id="TIGR03954">
    <property type="entry name" value="integ_memb_HG"/>
    <property type="match status" value="1"/>
</dbReference>
<evidence type="ECO:0000256" key="1">
    <source>
        <dbReference type="ARBA" id="ARBA00004651"/>
    </source>
</evidence>
<keyword evidence="4 6" id="KW-1133">Transmembrane helix</keyword>
<sequence>MLKTALGRFRIIALYEGISYLVLLIIAMPMKYWMDIPQPVTIVGGIHGLLFVLYMLALAQVAYQKKWKMDAIAFAVIASIIPFATFILESRLKKQSP</sequence>
<dbReference type="RefSeq" id="WP_199021665.1">
    <property type="nucleotide sequence ID" value="NZ_JAELUP010000117.1"/>
</dbReference>
<gene>
    <name evidence="8" type="ORF">JFN88_22845</name>
</gene>
<dbReference type="InterPro" id="IPR023845">
    <property type="entry name" value="DUF3817_TM"/>
</dbReference>
<dbReference type="EMBL" id="JAELUP010000117">
    <property type="protein sequence ID" value="MBJ6364058.1"/>
    <property type="molecule type" value="Genomic_DNA"/>
</dbReference>
<protein>
    <submittedName>
        <fullName evidence="8">DUF3817 domain-containing protein</fullName>
    </submittedName>
</protein>
<name>A0A934MSL4_9BACL</name>
<dbReference type="PANTHER" id="PTHR40077:SF1">
    <property type="entry name" value="MEMBRANE PROTEIN"/>
    <property type="match status" value="1"/>
</dbReference>
<dbReference type="Proteomes" id="UP000640274">
    <property type="component" value="Unassembled WGS sequence"/>
</dbReference>
<evidence type="ECO:0000259" key="7">
    <source>
        <dbReference type="Pfam" id="PF12823"/>
    </source>
</evidence>
<feature type="transmembrane region" description="Helical" evidence="6">
    <location>
        <begin position="40"/>
        <end position="59"/>
    </location>
</feature>
<comment type="subcellular location">
    <subcellularLocation>
        <location evidence="1">Cell membrane</location>
        <topology evidence="1">Multi-pass membrane protein</topology>
    </subcellularLocation>
</comment>
<keyword evidence="5 6" id="KW-0472">Membrane</keyword>
<dbReference type="AlphaFoldDB" id="A0A934MSL4"/>
<accession>A0A934MSL4</accession>
<evidence type="ECO:0000256" key="3">
    <source>
        <dbReference type="ARBA" id="ARBA00022692"/>
    </source>
</evidence>
<feature type="domain" description="DUF3817" evidence="7">
    <location>
        <begin position="6"/>
        <end position="94"/>
    </location>
</feature>
<feature type="transmembrane region" description="Helical" evidence="6">
    <location>
        <begin position="12"/>
        <end position="34"/>
    </location>
</feature>
<dbReference type="PANTHER" id="PTHR40077">
    <property type="entry name" value="MEMBRANE PROTEIN-RELATED"/>
    <property type="match status" value="1"/>
</dbReference>
<reference evidence="8" key="1">
    <citation type="submission" date="2020-12" db="EMBL/GenBank/DDBJ databases">
        <authorList>
            <person name="Huq M.A."/>
        </authorList>
    </citation>
    <scope>NUCLEOTIDE SEQUENCE</scope>
    <source>
        <strain evidence="8">MAHUQ-46</strain>
    </source>
</reference>
<dbReference type="Pfam" id="PF12823">
    <property type="entry name" value="DUF3817"/>
    <property type="match status" value="1"/>
</dbReference>
<evidence type="ECO:0000313" key="9">
    <source>
        <dbReference type="Proteomes" id="UP000640274"/>
    </source>
</evidence>
<keyword evidence="2" id="KW-1003">Cell membrane</keyword>
<evidence type="ECO:0000256" key="2">
    <source>
        <dbReference type="ARBA" id="ARBA00022475"/>
    </source>
</evidence>
<evidence type="ECO:0000256" key="5">
    <source>
        <dbReference type="ARBA" id="ARBA00023136"/>
    </source>
</evidence>
<proteinExistence type="predicted"/>
<organism evidence="8 9">
    <name type="scientific">Paenibacillus roseus</name>
    <dbReference type="NCBI Taxonomy" id="2798579"/>
    <lineage>
        <taxon>Bacteria</taxon>
        <taxon>Bacillati</taxon>
        <taxon>Bacillota</taxon>
        <taxon>Bacilli</taxon>
        <taxon>Bacillales</taxon>
        <taxon>Paenibacillaceae</taxon>
        <taxon>Paenibacillus</taxon>
    </lineage>
</organism>
<comment type="caution">
    <text evidence="8">The sequence shown here is derived from an EMBL/GenBank/DDBJ whole genome shotgun (WGS) entry which is preliminary data.</text>
</comment>
<evidence type="ECO:0000313" key="8">
    <source>
        <dbReference type="EMBL" id="MBJ6364058.1"/>
    </source>
</evidence>
<evidence type="ECO:0000256" key="6">
    <source>
        <dbReference type="SAM" id="Phobius"/>
    </source>
</evidence>
<keyword evidence="9" id="KW-1185">Reference proteome</keyword>